<dbReference type="EMBL" id="CP011125">
    <property type="protein sequence ID" value="AKF09092.1"/>
    <property type="molecule type" value="Genomic_DNA"/>
</dbReference>
<feature type="region of interest" description="Disordered" evidence="1">
    <location>
        <begin position="25"/>
        <end position="56"/>
    </location>
</feature>
<gene>
    <name evidence="3" type="ORF">DB32_006241</name>
</gene>
<keyword evidence="4" id="KW-1185">Reference proteome</keyword>
<evidence type="ECO:0000256" key="2">
    <source>
        <dbReference type="SAM" id="SignalP"/>
    </source>
</evidence>
<dbReference type="OrthoDB" id="5510929at2"/>
<keyword evidence="2" id="KW-0732">Signal</keyword>
<dbReference type="PROSITE" id="PS51257">
    <property type="entry name" value="PROKAR_LIPOPROTEIN"/>
    <property type="match status" value="1"/>
</dbReference>
<feature type="signal peptide" evidence="2">
    <location>
        <begin position="1"/>
        <end position="20"/>
    </location>
</feature>
<dbReference type="Pfam" id="PF14064">
    <property type="entry name" value="HmuY"/>
    <property type="match status" value="3"/>
</dbReference>
<name>A0A0F6W732_9BACT</name>
<dbReference type="KEGG" id="samy:DB32_006241"/>
<evidence type="ECO:0000313" key="3">
    <source>
        <dbReference type="EMBL" id="AKF09092.1"/>
    </source>
</evidence>
<dbReference type="AlphaFoldDB" id="A0A0F6W732"/>
<organism evidence="3 4">
    <name type="scientific">Sandaracinus amylolyticus</name>
    <dbReference type="NCBI Taxonomy" id="927083"/>
    <lineage>
        <taxon>Bacteria</taxon>
        <taxon>Pseudomonadati</taxon>
        <taxon>Myxococcota</taxon>
        <taxon>Polyangia</taxon>
        <taxon>Polyangiales</taxon>
        <taxon>Sandaracinaceae</taxon>
        <taxon>Sandaracinus</taxon>
    </lineage>
</organism>
<proteinExistence type="predicted"/>
<protein>
    <recommendedName>
        <fullName evidence="5">Lipoprotein</fullName>
    </recommendedName>
</protein>
<dbReference type="STRING" id="927083.DB32_006241"/>
<feature type="region of interest" description="Disordered" evidence="1">
    <location>
        <begin position="222"/>
        <end position="242"/>
    </location>
</feature>
<dbReference type="Proteomes" id="UP000034883">
    <property type="component" value="Chromosome"/>
</dbReference>
<dbReference type="RefSeq" id="WP_053236179.1">
    <property type="nucleotide sequence ID" value="NZ_CP011125.1"/>
</dbReference>
<accession>A0A0F6W732</accession>
<evidence type="ECO:0008006" key="5">
    <source>
        <dbReference type="Google" id="ProtNLM"/>
    </source>
</evidence>
<dbReference type="CDD" id="cd12105">
    <property type="entry name" value="HmuY"/>
    <property type="match status" value="3"/>
</dbReference>
<dbReference type="InterPro" id="IPR025921">
    <property type="entry name" value="HmuY"/>
</dbReference>
<reference evidence="3 4" key="1">
    <citation type="submission" date="2015-03" db="EMBL/GenBank/DDBJ databases">
        <title>Genome assembly of Sandaracinus amylolyticus DSM 53668.</title>
        <authorList>
            <person name="Sharma G."/>
            <person name="Subramanian S."/>
        </authorList>
    </citation>
    <scope>NUCLEOTIDE SEQUENCE [LARGE SCALE GENOMIC DNA]</scope>
    <source>
        <strain evidence="3 4">DSM 53668</strain>
    </source>
</reference>
<sequence>MTTTTRIALAAIALTTFACAPDLRSDDDGEDAGAHDAGPVQDGSIPPSSGPFRHTVNDDGTITTIVDATEGTAYLDLESGLAVTPADPLDSRDWDLAFTRFSITTNGGASGTGGAAAARLPAADFDALDAPPETGWIADGVDIEEDTDAFPESAFNGGVEGVNDWYDYDRSSHRLTPRDVVFVVRSVEGHFFKLRIDGYYDDAGTPAVIAFRWARIGGGDVELPDAGPPDRPDAGGDAGVDPIPGDAITIDASARDAFVYLRVGAGVVTITDPETSLDWDLAIRRTLIRTNSGESGAGLGGARSAGAVELERVIETDTIGFVVDDVAASGIPGAPAEARSPILASWYDYDPTTHAVTPKDETFVVRTARGEYARLRIWSWEDGTFRLSLEAIDVVPQEHAIEVEASTSGSWAYVDLHAAAVVTIAEPATDATWDLALSRTLYRTSSGTSGPGQGGAIDTNVADPATVLELPSEGFVADDERTMPGPPGSPTYSGNGALEGWYAYDPTTHAVSPRATTYAIRLADGSVGRLVIRAYASGRSTLGWTYAGPGRTTVAASR</sequence>
<feature type="chain" id="PRO_5002511795" description="Lipoprotein" evidence="2">
    <location>
        <begin position="21"/>
        <end position="558"/>
    </location>
</feature>
<evidence type="ECO:0000313" key="4">
    <source>
        <dbReference type="Proteomes" id="UP000034883"/>
    </source>
</evidence>
<evidence type="ECO:0000256" key="1">
    <source>
        <dbReference type="SAM" id="MobiDB-lite"/>
    </source>
</evidence>